<dbReference type="InterPro" id="IPR051694">
    <property type="entry name" value="Immunoregulatory_rcpt-like"/>
</dbReference>
<sequence>MLNLLSVLLFTASAALINGFALWYPCDSAPCPTDAFTLQWEIDPGEYITEWTVCITNSDGSSATTTSFRPMDMDSSTVLPPSFLPAVRPGETSDIDLSFFTGSPDNGVSGIWHYDVALVAPIPTTETVTVTSTKTPRSVTVTASATLTGTAESSATDSETSATATSEADLESDADNNGGGGGGLSNGAKTGIGVGVSAGVLVLVAAGFFWFRRYQQQRKEDSQPEIPVIGAPGSNGMVTGRPLSELETKSSVLPSIPTVAVEREQSVRYEIGR</sequence>
<comment type="subcellular location">
    <subcellularLocation>
        <location evidence="1">Membrane</location>
        <topology evidence="1">Single-pass membrane protein</topology>
    </subcellularLocation>
</comment>
<feature type="compositionally biased region" description="Low complexity" evidence="5">
    <location>
        <begin position="150"/>
        <end position="167"/>
    </location>
</feature>
<gene>
    <name evidence="8" type="ORF">BDW59DRAFT_158260</name>
</gene>
<evidence type="ECO:0008006" key="10">
    <source>
        <dbReference type="Google" id="ProtNLM"/>
    </source>
</evidence>
<name>A0ABR4ISS4_9EURO</name>
<accession>A0ABR4ISS4</accession>
<feature type="region of interest" description="Disordered" evidence="5">
    <location>
        <begin position="127"/>
        <end position="182"/>
    </location>
</feature>
<keyword evidence="9" id="KW-1185">Reference proteome</keyword>
<proteinExistence type="predicted"/>
<evidence type="ECO:0000256" key="1">
    <source>
        <dbReference type="ARBA" id="ARBA00004167"/>
    </source>
</evidence>
<reference evidence="8 9" key="1">
    <citation type="submission" date="2024-07" db="EMBL/GenBank/DDBJ databases">
        <title>Section-level genome sequencing and comparative genomics of Aspergillus sections Usti and Cavernicolus.</title>
        <authorList>
            <consortium name="Lawrence Berkeley National Laboratory"/>
            <person name="Nybo J.L."/>
            <person name="Vesth T.C."/>
            <person name="Theobald S."/>
            <person name="Frisvad J.C."/>
            <person name="Larsen T.O."/>
            <person name="Kjaerboelling I."/>
            <person name="Rothschild-Mancinelli K."/>
            <person name="Lyhne E.K."/>
            <person name="Kogle M.E."/>
            <person name="Barry K."/>
            <person name="Clum A."/>
            <person name="Na H."/>
            <person name="Ledsgaard L."/>
            <person name="Lin J."/>
            <person name="Lipzen A."/>
            <person name="Kuo A."/>
            <person name="Riley R."/>
            <person name="Mondo S."/>
            <person name="LaButti K."/>
            <person name="Haridas S."/>
            <person name="Pangalinan J."/>
            <person name="Salamov A.A."/>
            <person name="Simmons B.A."/>
            <person name="Magnuson J.K."/>
            <person name="Chen J."/>
            <person name="Drula E."/>
            <person name="Henrissat B."/>
            <person name="Wiebenga A."/>
            <person name="Lubbers R.J."/>
            <person name="Gomes A.C."/>
            <person name="Makela M.R."/>
            <person name="Stajich J."/>
            <person name="Grigoriev I.V."/>
            <person name="Mortensen U.H."/>
            <person name="De vries R.P."/>
            <person name="Baker S.E."/>
            <person name="Andersen M.R."/>
        </authorList>
    </citation>
    <scope>NUCLEOTIDE SEQUENCE [LARGE SCALE GENOMIC DNA]</scope>
    <source>
        <strain evidence="8 9">CBS 600.67</strain>
    </source>
</reference>
<evidence type="ECO:0000313" key="9">
    <source>
        <dbReference type="Proteomes" id="UP001610335"/>
    </source>
</evidence>
<keyword evidence="3 6" id="KW-1133">Transmembrane helix</keyword>
<keyword evidence="2 6" id="KW-0812">Transmembrane</keyword>
<feature type="compositionally biased region" description="Low complexity" evidence="5">
    <location>
        <begin position="127"/>
        <end position="142"/>
    </location>
</feature>
<dbReference type="EMBL" id="JBFXLS010000011">
    <property type="protein sequence ID" value="KAL2830820.1"/>
    <property type="molecule type" value="Genomic_DNA"/>
</dbReference>
<evidence type="ECO:0000313" key="8">
    <source>
        <dbReference type="EMBL" id="KAL2830820.1"/>
    </source>
</evidence>
<feature type="chain" id="PRO_5045674665" description="Ser-Thr-rich glycosyl-phosphatidyl-inositol-anchored membrane family-domain-containing protein" evidence="7">
    <location>
        <begin position="20"/>
        <end position="273"/>
    </location>
</feature>
<protein>
    <recommendedName>
        <fullName evidence="10">Ser-Thr-rich glycosyl-phosphatidyl-inositol-anchored membrane family-domain-containing protein</fullName>
    </recommendedName>
</protein>
<keyword evidence="7" id="KW-0732">Signal</keyword>
<dbReference type="PANTHER" id="PTHR15549">
    <property type="entry name" value="PAIRED IMMUNOGLOBULIN-LIKE TYPE 2 RECEPTOR"/>
    <property type="match status" value="1"/>
</dbReference>
<evidence type="ECO:0000256" key="3">
    <source>
        <dbReference type="ARBA" id="ARBA00022989"/>
    </source>
</evidence>
<evidence type="ECO:0000256" key="7">
    <source>
        <dbReference type="SAM" id="SignalP"/>
    </source>
</evidence>
<evidence type="ECO:0000256" key="5">
    <source>
        <dbReference type="SAM" id="MobiDB-lite"/>
    </source>
</evidence>
<evidence type="ECO:0000256" key="4">
    <source>
        <dbReference type="ARBA" id="ARBA00023136"/>
    </source>
</evidence>
<keyword evidence="4 6" id="KW-0472">Membrane</keyword>
<evidence type="ECO:0000256" key="2">
    <source>
        <dbReference type="ARBA" id="ARBA00022692"/>
    </source>
</evidence>
<comment type="caution">
    <text evidence="8">The sequence shown here is derived from an EMBL/GenBank/DDBJ whole genome shotgun (WGS) entry which is preliminary data.</text>
</comment>
<feature type="signal peptide" evidence="7">
    <location>
        <begin position="1"/>
        <end position="19"/>
    </location>
</feature>
<dbReference type="CDD" id="cd12087">
    <property type="entry name" value="TM_EGFR-like"/>
    <property type="match status" value="1"/>
</dbReference>
<feature type="transmembrane region" description="Helical" evidence="6">
    <location>
        <begin position="192"/>
        <end position="211"/>
    </location>
</feature>
<organism evidence="8 9">
    <name type="scientific">Aspergillus cavernicola</name>
    <dbReference type="NCBI Taxonomy" id="176166"/>
    <lineage>
        <taxon>Eukaryota</taxon>
        <taxon>Fungi</taxon>
        <taxon>Dikarya</taxon>
        <taxon>Ascomycota</taxon>
        <taxon>Pezizomycotina</taxon>
        <taxon>Eurotiomycetes</taxon>
        <taxon>Eurotiomycetidae</taxon>
        <taxon>Eurotiales</taxon>
        <taxon>Aspergillaceae</taxon>
        <taxon>Aspergillus</taxon>
        <taxon>Aspergillus subgen. Nidulantes</taxon>
    </lineage>
</organism>
<evidence type="ECO:0000256" key="6">
    <source>
        <dbReference type="SAM" id="Phobius"/>
    </source>
</evidence>
<dbReference type="Proteomes" id="UP001610335">
    <property type="component" value="Unassembled WGS sequence"/>
</dbReference>